<sequence>MDGFTQECAMSDAIDQLCINTLRFLALDTVQKANSGHPGLPLGAAPMAYVLWTRWLRHNPADPDWCNRDRFVLSAGHGSALLYGLLHLSGYALSLDDLKQFRQWGSKTPGHPERGHTPGVEVTTGPLGQGIANAVGMAIAEAHLAARYNRDAHAPIDHHTYALVGDGDLMEGVAAEAASLAGHLRLGKLICLYDDNHVTLAAGTDISFTEDRLARFAAYGWHTIQVADGNDLAAIDAALQAAHADTARPSLIAVRTHIG</sequence>
<evidence type="ECO:0000256" key="7">
    <source>
        <dbReference type="ARBA" id="ARBA00023052"/>
    </source>
</evidence>
<dbReference type="Gene3D" id="3.40.50.970">
    <property type="match status" value="1"/>
</dbReference>
<dbReference type="EC" id="1.2.4.4" evidence="9"/>
<comment type="cofactor">
    <cofactor evidence="2">
        <name>thiamine diphosphate</name>
        <dbReference type="ChEBI" id="CHEBI:58937"/>
    </cofactor>
</comment>
<dbReference type="PANTHER" id="PTHR43522:SF2">
    <property type="entry name" value="TRANSKETOLASE 1-RELATED"/>
    <property type="match status" value="1"/>
</dbReference>
<dbReference type="GO" id="GO:0046872">
    <property type="term" value="F:metal ion binding"/>
    <property type="evidence" value="ECO:0007669"/>
    <property type="project" value="UniProtKB-KW"/>
</dbReference>
<evidence type="ECO:0000256" key="2">
    <source>
        <dbReference type="ARBA" id="ARBA00001964"/>
    </source>
</evidence>
<keyword evidence="6" id="KW-0460">Magnesium</keyword>
<dbReference type="GO" id="GO:0003863">
    <property type="term" value="F:branched-chain 2-oxo acid dehydrogenase activity"/>
    <property type="evidence" value="ECO:0007669"/>
    <property type="project" value="UniProtKB-EC"/>
</dbReference>
<dbReference type="SUPFAM" id="SSF52518">
    <property type="entry name" value="Thiamin diphosphate-binding fold (THDP-binding)"/>
    <property type="match status" value="1"/>
</dbReference>
<keyword evidence="9" id="KW-0560">Oxidoreductase</keyword>
<reference evidence="9" key="2">
    <citation type="journal article" date="2014" name="ISME J.">
        <title>Microbial stratification in low pH oxic and suboxic macroscopic growths along an acid mine drainage.</title>
        <authorList>
            <person name="Mendez-Garcia C."/>
            <person name="Mesa V."/>
            <person name="Sprenger R.R."/>
            <person name="Richter M."/>
            <person name="Diez M.S."/>
            <person name="Solano J."/>
            <person name="Bargiela R."/>
            <person name="Golyshina O.V."/>
            <person name="Manteca A."/>
            <person name="Ramos J.L."/>
            <person name="Gallego J.R."/>
            <person name="Llorente I."/>
            <person name="Martins Dos Santos V.A."/>
            <person name="Jensen O.N."/>
            <person name="Pelaez A.I."/>
            <person name="Sanchez J."/>
            <person name="Ferrer M."/>
        </authorList>
    </citation>
    <scope>NUCLEOTIDE SEQUENCE</scope>
</reference>
<comment type="caution">
    <text evidence="9">The sequence shown here is derived from an EMBL/GenBank/DDBJ whole genome shotgun (WGS) entry which is preliminary data.</text>
</comment>
<dbReference type="GO" id="GO:0006098">
    <property type="term" value="P:pentose-phosphate shunt"/>
    <property type="evidence" value="ECO:0007669"/>
    <property type="project" value="TreeGrafter"/>
</dbReference>
<gene>
    <name evidence="9" type="ORF">B2A_04585</name>
</gene>
<dbReference type="PROSITE" id="PS00801">
    <property type="entry name" value="TRANSKETOLASE_1"/>
    <property type="match status" value="1"/>
</dbReference>
<evidence type="ECO:0000256" key="5">
    <source>
        <dbReference type="ARBA" id="ARBA00022723"/>
    </source>
</evidence>
<feature type="non-terminal residue" evidence="9">
    <location>
        <position position="259"/>
    </location>
</feature>
<reference evidence="9" key="1">
    <citation type="submission" date="2013-08" db="EMBL/GenBank/DDBJ databases">
        <authorList>
            <person name="Mendez C."/>
            <person name="Richter M."/>
            <person name="Ferrer M."/>
            <person name="Sanchez J."/>
        </authorList>
    </citation>
    <scope>NUCLEOTIDE SEQUENCE</scope>
</reference>
<evidence type="ECO:0000256" key="4">
    <source>
        <dbReference type="ARBA" id="ARBA00022679"/>
    </source>
</evidence>
<organism evidence="9">
    <name type="scientific">mine drainage metagenome</name>
    <dbReference type="NCBI Taxonomy" id="410659"/>
    <lineage>
        <taxon>unclassified sequences</taxon>
        <taxon>metagenomes</taxon>
        <taxon>ecological metagenomes</taxon>
    </lineage>
</organism>
<comment type="similarity">
    <text evidence="3">Belongs to the transketolase family.</text>
</comment>
<dbReference type="GO" id="GO:0005829">
    <property type="term" value="C:cytosol"/>
    <property type="evidence" value="ECO:0007669"/>
    <property type="project" value="TreeGrafter"/>
</dbReference>
<name>T1ANB7_9ZZZZ</name>
<evidence type="ECO:0000256" key="6">
    <source>
        <dbReference type="ARBA" id="ARBA00022842"/>
    </source>
</evidence>
<evidence type="ECO:0000256" key="3">
    <source>
        <dbReference type="ARBA" id="ARBA00007131"/>
    </source>
</evidence>
<dbReference type="InterPro" id="IPR049557">
    <property type="entry name" value="Transketolase_CS"/>
</dbReference>
<keyword evidence="5" id="KW-0479">Metal-binding</keyword>
<proteinExistence type="inferred from homology"/>
<dbReference type="FunFam" id="3.40.50.970:FF:000004">
    <property type="entry name" value="Transketolase"/>
    <property type="match status" value="1"/>
</dbReference>
<comment type="cofactor">
    <cofactor evidence="1">
        <name>Mg(2+)</name>
        <dbReference type="ChEBI" id="CHEBI:18420"/>
    </cofactor>
</comment>
<dbReference type="InterPro" id="IPR005474">
    <property type="entry name" value="Transketolase_N"/>
</dbReference>
<evidence type="ECO:0000256" key="1">
    <source>
        <dbReference type="ARBA" id="ARBA00001946"/>
    </source>
</evidence>
<dbReference type="InterPro" id="IPR029061">
    <property type="entry name" value="THDP-binding"/>
</dbReference>
<feature type="domain" description="Transketolase N-terminal" evidence="8">
    <location>
        <begin position="14"/>
        <end position="259"/>
    </location>
</feature>
<protein>
    <submittedName>
        <fullName evidence="9">Transketolase</fullName>
        <ecNumber evidence="9">1.2.4.4</ecNumber>
    </submittedName>
</protein>
<dbReference type="EMBL" id="AUZZ01003088">
    <property type="protein sequence ID" value="EQD57988.1"/>
    <property type="molecule type" value="Genomic_DNA"/>
</dbReference>
<evidence type="ECO:0000313" key="9">
    <source>
        <dbReference type="EMBL" id="EQD57988.1"/>
    </source>
</evidence>
<keyword evidence="7" id="KW-0786">Thiamine pyrophosphate</keyword>
<keyword evidence="4" id="KW-0808">Transferase</keyword>
<dbReference type="Pfam" id="PF00456">
    <property type="entry name" value="Transketolase_N"/>
    <property type="match status" value="1"/>
</dbReference>
<dbReference type="CDD" id="cd02012">
    <property type="entry name" value="TPP_TK"/>
    <property type="match status" value="1"/>
</dbReference>
<dbReference type="AlphaFoldDB" id="T1ANB7"/>
<dbReference type="InterPro" id="IPR033247">
    <property type="entry name" value="Transketolase_fam"/>
</dbReference>
<accession>T1ANB7</accession>
<evidence type="ECO:0000259" key="8">
    <source>
        <dbReference type="Pfam" id="PF00456"/>
    </source>
</evidence>
<dbReference type="PANTHER" id="PTHR43522">
    <property type="entry name" value="TRANSKETOLASE"/>
    <property type="match status" value="1"/>
</dbReference>
<dbReference type="GO" id="GO:0004802">
    <property type="term" value="F:transketolase activity"/>
    <property type="evidence" value="ECO:0007669"/>
    <property type="project" value="TreeGrafter"/>
</dbReference>